<protein>
    <recommendedName>
        <fullName evidence="10">Integrase</fullName>
    </recommendedName>
</protein>
<comment type="caution">
    <text evidence="8">The sequence shown here is derived from an EMBL/GenBank/DDBJ whole genome shotgun (WGS) entry which is preliminary data.</text>
</comment>
<accession>A0ABQ1L3R4</accession>
<dbReference type="InterPro" id="IPR046668">
    <property type="entry name" value="DUF6538"/>
</dbReference>
<keyword evidence="4" id="KW-0233">DNA recombination</keyword>
<dbReference type="PANTHER" id="PTHR30349">
    <property type="entry name" value="PHAGE INTEGRASE-RELATED"/>
    <property type="match status" value="1"/>
</dbReference>
<evidence type="ECO:0000313" key="8">
    <source>
        <dbReference type="EMBL" id="GGC16694.1"/>
    </source>
</evidence>
<dbReference type="PANTHER" id="PTHR30349:SF41">
    <property type="entry name" value="INTEGRASE_RECOMBINASE PROTEIN MJ0367-RELATED"/>
    <property type="match status" value="1"/>
</dbReference>
<dbReference type="Pfam" id="PF20172">
    <property type="entry name" value="DUF6538"/>
    <property type="match status" value="1"/>
</dbReference>
<evidence type="ECO:0000259" key="6">
    <source>
        <dbReference type="PROSITE" id="PS51898"/>
    </source>
</evidence>
<keyword evidence="2" id="KW-0229">DNA integration</keyword>
<evidence type="ECO:0000256" key="4">
    <source>
        <dbReference type="ARBA" id="ARBA00023172"/>
    </source>
</evidence>
<evidence type="ECO:0000313" key="9">
    <source>
        <dbReference type="Proteomes" id="UP000645462"/>
    </source>
</evidence>
<gene>
    <name evidence="8" type="ORF">GCM10011363_36460</name>
</gene>
<name>A0ABQ1L3R4_9RHOB</name>
<dbReference type="InterPro" id="IPR002104">
    <property type="entry name" value="Integrase_catalytic"/>
</dbReference>
<evidence type="ECO:0000256" key="2">
    <source>
        <dbReference type="ARBA" id="ARBA00022908"/>
    </source>
</evidence>
<dbReference type="Gene3D" id="1.10.443.10">
    <property type="entry name" value="Intergrase catalytic core"/>
    <property type="match status" value="1"/>
</dbReference>
<dbReference type="InterPro" id="IPR044068">
    <property type="entry name" value="CB"/>
</dbReference>
<keyword evidence="9" id="KW-1185">Reference proteome</keyword>
<dbReference type="InterPro" id="IPR010998">
    <property type="entry name" value="Integrase_recombinase_N"/>
</dbReference>
<dbReference type="RefSeq" id="WP_188483519.1">
    <property type="nucleotide sequence ID" value="NZ_BMFC01000012.1"/>
</dbReference>
<dbReference type="PROSITE" id="PS51900">
    <property type="entry name" value="CB"/>
    <property type="match status" value="1"/>
</dbReference>
<evidence type="ECO:0000256" key="3">
    <source>
        <dbReference type="ARBA" id="ARBA00023125"/>
    </source>
</evidence>
<keyword evidence="3 5" id="KW-0238">DNA-binding</keyword>
<reference evidence="9" key="1">
    <citation type="journal article" date="2019" name="Int. J. Syst. Evol. Microbiol.">
        <title>The Global Catalogue of Microorganisms (GCM) 10K type strain sequencing project: providing services to taxonomists for standard genome sequencing and annotation.</title>
        <authorList>
            <consortium name="The Broad Institute Genomics Platform"/>
            <consortium name="The Broad Institute Genome Sequencing Center for Infectious Disease"/>
            <person name="Wu L."/>
            <person name="Ma J."/>
        </authorList>
    </citation>
    <scope>NUCLEOTIDE SEQUENCE [LARGE SCALE GENOMIC DNA]</scope>
    <source>
        <strain evidence="9">CGMCC 1.12478</strain>
    </source>
</reference>
<organism evidence="8 9">
    <name type="scientific">Marivita lacus</name>
    <dbReference type="NCBI Taxonomy" id="1323742"/>
    <lineage>
        <taxon>Bacteria</taxon>
        <taxon>Pseudomonadati</taxon>
        <taxon>Pseudomonadota</taxon>
        <taxon>Alphaproteobacteria</taxon>
        <taxon>Rhodobacterales</taxon>
        <taxon>Roseobacteraceae</taxon>
        <taxon>Marivita</taxon>
    </lineage>
</organism>
<evidence type="ECO:0000256" key="1">
    <source>
        <dbReference type="ARBA" id="ARBA00008857"/>
    </source>
</evidence>
<dbReference type="Proteomes" id="UP000645462">
    <property type="component" value="Unassembled WGS sequence"/>
</dbReference>
<evidence type="ECO:0008006" key="10">
    <source>
        <dbReference type="Google" id="ProtNLM"/>
    </source>
</evidence>
<dbReference type="InterPro" id="IPR013762">
    <property type="entry name" value="Integrase-like_cat_sf"/>
</dbReference>
<proteinExistence type="inferred from homology"/>
<dbReference type="InterPro" id="IPR050090">
    <property type="entry name" value="Tyrosine_recombinase_XerCD"/>
</dbReference>
<feature type="domain" description="Tyr recombinase" evidence="6">
    <location>
        <begin position="233"/>
        <end position="410"/>
    </location>
</feature>
<sequence>MAKYLTKRRRKWYATLDIPSKLQADYGGKKRLFKSLGTDSQSEAERLCLPLVALWKAEFEAIRSGNDTAIRDLRSSALEWRVLLDDADDTQKEALELALTNAAEAIEAKQPKAGVALARLATRQWTETQEYIADWLATNDLEAKSIDMKRSDVLRFSERFCLTKDVNRRNVQQWVHKLLHDDGLKPATVRRIISSCRGYWRYLQRVGHVADESDPFAEAVPRAPKKSKAEIATRRKPFTASEVVKLLETSLAKNDLPLAQLIWLGMWTGCRIEELCSIKLTDIDGDRLTVTNAKTEAGLREVPLHPHLVATLAELSASSADGFILSGLTRNKYGDRSNAVGKRFGRLKRDLGFGPDYVFHSIRKTVTTQFDAAGIPESISARVLGHDIPTMTYGLYSGGAPFQSKLEAVTKLDYPLDAPAFSRRLTSSL</sequence>
<dbReference type="Gene3D" id="1.10.150.130">
    <property type="match status" value="1"/>
</dbReference>
<dbReference type="PROSITE" id="PS51898">
    <property type="entry name" value="TYR_RECOMBINASE"/>
    <property type="match status" value="1"/>
</dbReference>
<comment type="similarity">
    <text evidence="1">Belongs to the 'phage' integrase family.</text>
</comment>
<dbReference type="SUPFAM" id="SSF56349">
    <property type="entry name" value="DNA breaking-rejoining enzymes"/>
    <property type="match status" value="1"/>
</dbReference>
<dbReference type="EMBL" id="BMFC01000012">
    <property type="protein sequence ID" value="GGC16694.1"/>
    <property type="molecule type" value="Genomic_DNA"/>
</dbReference>
<evidence type="ECO:0000259" key="7">
    <source>
        <dbReference type="PROSITE" id="PS51900"/>
    </source>
</evidence>
<dbReference type="InterPro" id="IPR011010">
    <property type="entry name" value="DNA_brk_join_enz"/>
</dbReference>
<evidence type="ECO:0000256" key="5">
    <source>
        <dbReference type="PROSITE-ProRule" id="PRU01248"/>
    </source>
</evidence>
<dbReference type="Pfam" id="PF00589">
    <property type="entry name" value="Phage_integrase"/>
    <property type="match status" value="1"/>
</dbReference>
<feature type="domain" description="Core-binding (CB)" evidence="7">
    <location>
        <begin position="126"/>
        <end position="204"/>
    </location>
</feature>